<dbReference type="InterPro" id="IPR041577">
    <property type="entry name" value="RT_RNaseH_2"/>
</dbReference>
<dbReference type="CDD" id="cd01647">
    <property type="entry name" value="RT_LTR"/>
    <property type="match status" value="1"/>
</dbReference>
<dbReference type="InterPro" id="IPR043128">
    <property type="entry name" value="Rev_trsase/Diguanyl_cyclase"/>
</dbReference>
<evidence type="ECO:0000313" key="2">
    <source>
        <dbReference type="EMBL" id="KAA3473086.1"/>
    </source>
</evidence>
<feature type="domain" description="Reverse transcriptase/retrotransposon-derived protein RNase H-like" evidence="1">
    <location>
        <begin position="213"/>
        <end position="258"/>
    </location>
</feature>
<dbReference type="AlphaFoldDB" id="A0A5B6VV35"/>
<dbReference type="EMBL" id="SMMG02000005">
    <property type="protein sequence ID" value="KAA3473086.1"/>
    <property type="molecule type" value="Genomic_DNA"/>
</dbReference>
<dbReference type="Gene3D" id="3.10.10.10">
    <property type="entry name" value="HIV Type 1 Reverse Transcriptase, subunit A, domain 1"/>
    <property type="match status" value="1"/>
</dbReference>
<reference evidence="3" key="1">
    <citation type="journal article" date="2019" name="Plant Biotechnol. J.">
        <title>Genome sequencing of the Australian wild diploid species Gossypium australe highlights disease resistance and delayed gland morphogenesis.</title>
        <authorList>
            <person name="Cai Y."/>
            <person name="Cai X."/>
            <person name="Wang Q."/>
            <person name="Wang P."/>
            <person name="Zhang Y."/>
            <person name="Cai C."/>
            <person name="Xu Y."/>
            <person name="Wang K."/>
            <person name="Zhou Z."/>
            <person name="Wang C."/>
            <person name="Geng S."/>
            <person name="Li B."/>
            <person name="Dong Q."/>
            <person name="Hou Y."/>
            <person name="Wang H."/>
            <person name="Ai P."/>
            <person name="Liu Z."/>
            <person name="Yi F."/>
            <person name="Sun M."/>
            <person name="An G."/>
            <person name="Cheng J."/>
            <person name="Zhang Y."/>
            <person name="Shi Q."/>
            <person name="Xie Y."/>
            <person name="Shi X."/>
            <person name="Chang Y."/>
            <person name="Huang F."/>
            <person name="Chen Y."/>
            <person name="Hong S."/>
            <person name="Mi L."/>
            <person name="Sun Q."/>
            <person name="Zhang L."/>
            <person name="Zhou B."/>
            <person name="Peng R."/>
            <person name="Zhang X."/>
            <person name="Liu F."/>
        </authorList>
    </citation>
    <scope>NUCLEOTIDE SEQUENCE [LARGE SCALE GENOMIC DNA]</scope>
    <source>
        <strain evidence="3">cv. PA1801</strain>
    </source>
</reference>
<sequence length="456" mass="52171">MFFIHIVPYFALIDIGSTHSYVSSTASVNLEFNLILGMDWLVEHQVSLDCASKRVTLRSDENRCEAYLAFVSDSGSTKLSVKDIKTVKGFSDVFLEELSRIPSDKDVEFGIELLSGAAPFLGASVFSKIDLRFGYHQFKVKETDVYKTAFMTRYGHHKFLVMPFRLMNASATFMDLMNQTLHEKQLYAKFSKCEFRLQEVTFLGHVVTIKRIQASFKKLKSVLTQTPILVQLEFGREFVVYNDASYIGLGCVLVQNSKLLKDYDSTIEYHPSKANVVAGHRAMNNLRAMFARLSETSDFGLNNDKKVKTEHQLPSGLLQPIKILMRKWKCVTMNFVSGLPLVSSKKDSVWEALYGRECRILLCWTELVELQVDLKRKGIEYSVDDQVFLKVSEKGSLVQTFDPSHIVPVEEIEVRPDLTFNEELVQILERDIKVLQRKIVYLVKVLWQNHGTKEAI</sequence>
<dbReference type="Proteomes" id="UP000325315">
    <property type="component" value="Unassembled WGS sequence"/>
</dbReference>
<dbReference type="Pfam" id="PF08284">
    <property type="entry name" value="RVP_2"/>
    <property type="match status" value="1"/>
</dbReference>
<dbReference type="InterPro" id="IPR021109">
    <property type="entry name" value="Peptidase_aspartic_dom_sf"/>
</dbReference>
<gene>
    <name evidence="2" type="ORF">EPI10_023494</name>
</gene>
<comment type="caution">
    <text evidence="2">The sequence shown here is derived from an EMBL/GenBank/DDBJ whole genome shotgun (WGS) entry which is preliminary data.</text>
</comment>
<dbReference type="Pfam" id="PF17919">
    <property type="entry name" value="RT_RNaseH_2"/>
    <property type="match status" value="1"/>
</dbReference>
<proteinExistence type="predicted"/>
<accession>A0A5B6VV35</accession>
<keyword evidence="2" id="KW-0695">RNA-directed DNA polymerase</keyword>
<keyword evidence="3" id="KW-1185">Reference proteome</keyword>
<dbReference type="SUPFAM" id="SSF56672">
    <property type="entry name" value="DNA/RNA polymerases"/>
    <property type="match status" value="1"/>
</dbReference>
<keyword evidence="2" id="KW-0808">Transferase</keyword>
<dbReference type="PANTHER" id="PTHR24559">
    <property type="entry name" value="TRANSPOSON TY3-I GAG-POL POLYPROTEIN"/>
    <property type="match status" value="1"/>
</dbReference>
<evidence type="ECO:0000313" key="3">
    <source>
        <dbReference type="Proteomes" id="UP000325315"/>
    </source>
</evidence>
<dbReference type="InterPro" id="IPR053134">
    <property type="entry name" value="RNA-dir_DNA_polymerase"/>
</dbReference>
<dbReference type="Gene3D" id="2.40.70.10">
    <property type="entry name" value="Acid Proteases"/>
    <property type="match status" value="1"/>
</dbReference>
<protein>
    <submittedName>
        <fullName evidence="2">RNA-directed DNA polymerase-like protein</fullName>
    </submittedName>
</protein>
<dbReference type="GO" id="GO:0003964">
    <property type="term" value="F:RNA-directed DNA polymerase activity"/>
    <property type="evidence" value="ECO:0007669"/>
    <property type="project" value="UniProtKB-KW"/>
</dbReference>
<evidence type="ECO:0000259" key="1">
    <source>
        <dbReference type="Pfam" id="PF17919"/>
    </source>
</evidence>
<dbReference type="Gene3D" id="3.30.70.270">
    <property type="match status" value="2"/>
</dbReference>
<dbReference type="InterPro" id="IPR043502">
    <property type="entry name" value="DNA/RNA_pol_sf"/>
</dbReference>
<dbReference type="PANTHER" id="PTHR24559:SF447">
    <property type="entry name" value="RNA-DIRECTED DNA POLYMERASE HOMOLOG"/>
    <property type="match status" value="1"/>
</dbReference>
<organism evidence="2 3">
    <name type="scientific">Gossypium australe</name>
    <dbReference type="NCBI Taxonomy" id="47621"/>
    <lineage>
        <taxon>Eukaryota</taxon>
        <taxon>Viridiplantae</taxon>
        <taxon>Streptophyta</taxon>
        <taxon>Embryophyta</taxon>
        <taxon>Tracheophyta</taxon>
        <taxon>Spermatophyta</taxon>
        <taxon>Magnoliopsida</taxon>
        <taxon>eudicotyledons</taxon>
        <taxon>Gunneridae</taxon>
        <taxon>Pentapetalae</taxon>
        <taxon>rosids</taxon>
        <taxon>malvids</taxon>
        <taxon>Malvales</taxon>
        <taxon>Malvaceae</taxon>
        <taxon>Malvoideae</taxon>
        <taxon>Gossypium</taxon>
    </lineage>
</organism>
<name>A0A5B6VV35_9ROSI</name>
<keyword evidence="2" id="KW-0548">Nucleotidyltransferase</keyword>